<gene>
    <name evidence="2" type="ORF">AVEN_267283_1</name>
</gene>
<dbReference type="AlphaFoldDB" id="A0A4Y2UCN3"/>
<dbReference type="OrthoDB" id="6437543at2759"/>
<dbReference type="GO" id="GO:0003677">
    <property type="term" value="F:DNA binding"/>
    <property type="evidence" value="ECO:0007669"/>
    <property type="project" value="InterPro"/>
</dbReference>
<dbReference type="Gene3D" id="3.30.890.10">
    <property type="entry name" value="Methyl-cpg-binding Protein 2, Chain A"/>
    <property type="match status" value="1"/>
</dbReference>
<dbReference type="SUPFAM" id="SSF54171">
    <property type="entry name" value="DNA-binding domain"/>
    <property type="match status" value="1"/>
</dbReference>
<organism evidence="2 3">
    <name type="scientific">Araneus ventricosus</name>
    <name type="common">Orbweaver spider</name>
    <name type="synonym">Epeira ventricosa</name>
    <dbReference type="NCBI Taxonomy" id="182803"/>
    <lineage>
        <taxon>Eukaryota</taxon>
        <taxon>Metazoa</taxon>
        <taxon>Ecdysozoa</taxon>
        <taxon>Arthropoda</taxon>
        <taxon>Chelicerata</taxon>
        <taxon>Arachnida</taxon>
        <taxon>Araneae</taxon>
        <taxon>Araneomorphae</taxon>
        <taxon>Entelegynae</taxon>
        <taxon>Araneoidea</taxon>
        <taxon>Araneidae</taxon>
        <taxon>Araneus</taxon>
    </lineage>
</organism>
<feature type="domain" description="MBD" evidence="1">
    <location>
        <begin position="66"/>
        <end position="118"/>
    </location>
</feature>
<proteinExistence type="predicted"/>
<evidence type="ECO:0000313" key="3">
    <source>
        <dbReference type="Proteomes" id="UP000499080"/>
    </source>
</evidence>
<keyword evidence="3" id="KW-1185">Reference proteome</keyword>
<name>A0A4Y2UCN3_ARAVE</name>
<comment type="caution">
    <text evidence="2">The sequence shown here is derived from an EMBL/GenBank/DDBJ whole genome shotgun (WGS) entry which is preliminary data.</text>
</comment>
<dbReference type="EMBL" id="BGPR01035637">
    <property type="protein sequence ID" value="GBO10568.1"/>
    <property type="molecule type" value="Genomic_DNA"/>
</dbReference>
<accession>A0A4Y2UCN3</accession>
<dbReference type="Pfam" id="PF01429">
    <property type="entry name" value="MBD"/>
    <property type="match status" value="1"/>
</dbReference>
<protein>
    <recommendedName>
        <fullName evidence="1">MBD domain-containing protein</fullName>
    </recommendedName>
</protein>
<dbReference type="InterPro" id="IPR001739">
    <property type="entry name" value="Methyl_CpG_DNA-bd"/>
</dbReference>
<sequence>MDSNNHKFERVEAVLDPDYVTNKISLRTASCIDNNEIVFYEIDKESKSSDESDSESKSFSEKVVNWIRKPVPRTDGKRTDIYYYEEGKKQRLRSLKEVKDYCSENELKFQPNLFNFKATDTYSGIVSGNYESSSSMSSE</sequence>
<dbReference type="Proteomes" id="UP000499080">
    <property type="component" value="Unassembled WGS sequence"/>
</dbReference>
<reference evidence="2 3" key="1">
    <citation type="journal article" date="2019" name="Sci. Rep.">
        <title>Orb-weaving spider Araneus ventricosus genome elucidates the spidroin gene catalogue.</title>
        <authorList>
            <person name="Kono N."/>
            <person name="Nakamura H."/>
            <person name="Ohtoshi R."/>
            <person name="Moran D.A.P."/>
            <person name="Shinohara A."/>
            <person name="Yoshida Y."/>
            <person name="Fujiwara M."/>
            <person name="Mori M."/>
            <person name="Tomita M."/>
            <person name="Arakawa K."/>
        </authorList>
    </citation>
    <scope>NUCLEOTIDE SEQUENCE [LARGE SCALE GENOMIC DNA]</scope>
</reference>
<evidence type="ECO:0000313" key="2">
    <source>
        <dbReference type="EMBL" id="GBO10568.1"/>
    </source>
</evidence>
<evidence type="ECO:0000259" key="1">
    <source>
        <dbReference type="Pfam" id="PF01429"/>
    </source>
</evidence>
<dbReference type="InterPro" id="IPR016177">
    <property type="entry name" value="DNA-bd_dom_sf"/>
</dbReference>